<feature type="transmembrane region" description="Helical" evidence="7">
    <location>
        <begin position="64"/>
        <end position="83"/>
    </location>
</feature>
<dbReference type="PROSITE" id="PS50850">
    <property type="entry name" value="MFS"/>
    <property type="match status" value="1"/>
</dbReference>
<evidence type="ECO:0000256" key="3">
    <source>
        <dbReference type="ARBA" id="ARBA00022448"/>
    </source>
</evidence>
<protein>
    <submittedName>
        <fullName evidence="9">MFS transporter</fullName>
    </submittedName>
</protein>
<gene>
    <name evidence="9" type="ORF">EXM22_00895</name>
</gene>
<dbReference type="GO" id="GO:0022857">
    <property type="term" value="F:transmembrane transporter activity"/>
    <property type="evidence" value="ECO:0007669"/>
    <property type="project" value="InterPro"/>
</dbReference>
<dbReference type="SUPFAM" id="SSF103473">
    <property type="entry name" value="MFS general substrate transporter"/>
    <property type="match status" value="1"/>
</dbReference>
<sequence>MSLIALSFIAFISLGLPDGLLGVAWPGIRKDFTLPLDAMGLLLIFSTAGYTLSSFFSGVLVKKLGLGGLLSLSCAVTAIALLINSITPLWVLFVAASTLGGLGAGAVDAGINTYIAQNHSDRMMQWLHASFGLGVTIGPVIMTLGITLTQRWQWGYIIVTIFQILLALIFLFTRGWWHNMTLKEETHVKEEASLLETMRRLTTWLNMLMFMIYTGVELGLGLWSYTLLTESRGVSPTLAGFISGAYWAMFTIGRILAGWFNRKLTVSVMLYFSIFLAILGTVFIIVDLHNGLSIFGIGLSGLAIAPIFPGLVSDTEKRVERKFQSHTIGMQIAAAGIGAALVPSLAGILARIFGLEIIPYFMLSALFLLLLSFRLSHKGRTVEQTDFAS</sequence>
<evidence type="ECO:0000256" key="2">
    <source>
        <dbReference type="ARBA" id="ARBA00008335"/>
    </source>
</evidence>
<feature type="transmembrane region" description="Helical" evidence="7">
    <location>
        <begin position="357"/>
        <end position="375"/>
    </location>
</feature>
<dbReference type="InterPro" id="IPR020846">
    <property type="entry name" value="MFS_dom"/>
</dbReference>
<feature type="transmembrane region" description="Helical" evidence="7">
    <location>
        <begin position="292"/>
        <end position="312"/>
    </location>
</feature>
<feature type="transmembrane region" description="Helical" evidence="7">
    <location>
        <begin position="204"/>
        <end position="225"/>
    </location>
</feature>
<feature type="transmembrane region" description="Helical" evidence="7">
    <location>
        <begin position="332"/>
        <end position="351"/>
    </location>
</feature>
<evidence type="ECO:0000313" key="9">
    <source>
        <dbReference type="EMBL" id="QEN09822.1"/>
    </source>
</evidence>
<organism evidence="9 10">
    <name type="scientific">Oceanispirochaeta crateris</name>
    <dbReference type="NCBI Taxonomy" id="2518645"/>
    <lineage>
        <taxon>Bacteria</taxon>
        <taxon>Pseudomonadati</taxon>
        <taxon>Spirochaetota</taxon>
        <taxon>Spirochaetia</taxon>
        <taxon>Spirochaetales</taxon>
        <taxon>Spirochaetaceae</taxon>
        <taxon>Oceanispirochaeta</taxon>
    </lineage>
</organism>
<reference evidence="9 10" key="1">
    <citation type="submission" date="2019-02" db="EMBL/GenBank/DDBJ databases">
        <title>Complete Genome Sequence and Methylome Analysis of free living Spirochaetas.</title>
        <authorList>
            <person name="Fomenkov A."/>
            <person name="Dubinina G."/>
            <person name="Leshcheva N."/>
            <person name="Mikheeva N."/>
            <person name="Grabovich M."/>
            <person name="Vincze T."/>
            <person name="Roberts R.J."/>
        </authorList>
    </citation>
    <scope>NUCLEOTIDE SEQUENCE [LARGE SCALE GENOMIC DNA]</scope>
    <source>
        <strain evidence="9 10">K2</strain>
    </source>
</reference>
<keyword evidence="10" id="KW-1185">Reference proteome</keyword>
<keyword evidence="3" id="KW-0813">Transport</keyword>
<keyword evidence="5 7" id="KW-1133">Transmembrane helix</keyword>
<dbReference type="EMBL" id="CP036150">
    <property type="protein sequence ID" value="QEN09822.1"/>
    <property type="molecule type" value="Genomic_DNA"/>
</dbReference>
<evidence type="ECO:0000256" key="4">
    <source>
        <dbReference type="ARBA" id="ARBA00022692"/>
    </source>
</evidence>
<proteinExistence type="inferred from homology"/>
<evidence type="ECO:0000256" key="1">
    <source>
        <dbReference type="ARBA" id="ARBA00004127"/>
    </source>
</evidence>
<evidence type="ECO:0000259" key="8">
    <source>
        <dbReference type="PROSITE" id="PS50850"/>
    </source>
</evidence>
<keyword evidence="4 7" id="KW-0812">Transmembrane</keyword>
<comment type="subcellular location">
    <subcellularLocation>
        <location evidence="1">Endomembrane system</location>
        <topology evidence="1">Multi-pass membrane protein</topology>
    </subcellularLocation>
</comment>
<dbReference type="Gene3D" id="1.20.1250.20">
    <property type="entry name" value="MFS general substrate transporter like domains"/>
    <property type="match status" value="2"/>
</dbReference>
<dbReference type="InterPro" id="IPR051788">
    <property type="entry name" value="MFS_Transporter"/>
</dbReference>
<dbReference type="PANTHER" id="PTHR23514:SF3">
    <property type="entry name" value="BYPASS OF STOP CODON PROTEIN 6"/>
    <property type="match status" value="1"/>
</dbReference>
<dbReference type="KEGG" id="ock:EXM22_00895"/>
<keyword evidence="6 7" id="KW-0472">Membrane</keyword>
<name>A0A5C1QUR8_9SPIO</name>
<evidence type="ECO:0000256" key="6">
    <source>
        <dbReference type="ARBA" id="ARBA00023136"/>
    </source>
</evidence>
<evidence type="ECO:0000256" key="7">
    <source>
        <dbReference type="SAM" id="Phobius"/>
    </source>
</evidence>
<dbReference type="Proteomes" id="UP000324209">
    <property type="component" value="Chromosome"/>
</dbReference>
<comment type="similarity">
    <text evidence="2">Belongs to the major facilitator superfamily.</text>
</comment>
<feature type="transmembrane region" description="Helical" evidence="7">
    <location>
        <begin position="268"/>
        <end position="286"/>
    </location>
</feature>
<evidence type="ECO:0000256" key="5">
    <source>
        <dbReference type="ARBA" id="ARBA00022989"/>
    </source>
</evidence>
<dbReference type="OrthoDB" id="9795150at2"/>
<feature type="transmembrane region" description="Helical" evidence="7">
    <location>
        <begin position="32"/>
        <end position="52"/>
    </location>
</feature>
<feature type="transmembrane region" description="Helical" evidence="7">
    <location>
        <begin position="237"/>
        <end position="256"/>
    </location>
</feature>
<dbReference type="AlphaFoldDB" id="A0A5C1QUR8"/>
<feature type="transmembrane region" description="Helical" evidence="7">
    <location>
        <begin position="126"/>
        <end position="148"/>
    </location>
</feature>
<accession>A0A5C1QUR8</accession>
<feature type="domain" description="Major facilitator superfamily (MFS) profile" evidence="8">
    <location>
        <begin position="3"/>
        <end position="382"/>
    </location>
</feature>
<dbReference type="InterPro" id="IPR036259">
    <property type="entry name" value="MFS_trans_sf"/>
</dbReference>
<dbReference type="InterPro" id="IPR011701">
    <property type="entry name" value="MFS"/>
</dbReference>
<feature type="transmembrane region" description="Helical" evidence="7">
    <location>
        <begin position="154"/>
        <end position="173"/>
    </location>
</feature>
<dbReference type="Pfam" id="PF07690">
    <property type="entry name" value="MFS_1"/>
    <property type="match status" value="1"/>
</dbReference>
<dbReference type="GO" id="GO:0012505">
    <property type="term" value="C:endomembrane system"/>
    <property type="evidence" value="ECO:0007669"/>
    <property type="project" value="UniProtKB-SubCell"/>
</dbReference>
<dbReference type="GO" id="GO:0016020">
    <property type="term" value="C:membrane"/>
    <property type="evidence" value="ECO:0007669"/>
    <property type="project" value="TreeGrafter"/>
</dbReference>
<feature type="transmembrane region" description="Helical" evidence="7">
    <location>
        <begin position="89"/>
        <end position="114"/>
    </location>
</feature>
<dbReference type="PANTHER" id="PTHR23514">
    <property type="entry name" value="BYPASS OF STOP CODON PROTEIN 6"/>
    <property type="match status" value="1"/>
</dbReference>
<evidence type="ECO:0000313" key="10">
    <source>
        <dbReference type="Proteomes" id="UP000324209"/>
    </source>
</evidence>